<dbReference type="GO" id="GO:0008840">
    <property type="term" value="F:4-hydroxy-tetrahydrodipicolinate synthase activity"/>
    <property type="evidence" value="ECO:0007669"/>
    <property type="project" value="UniProtKB-EC"/>
</dbReference>
<dbReference type="Gene3D" id="3.20.20.70">
    <property type="entry name" value="Aldolase class I"/>
    <property type="match status" value="1"/>
</dbReference>
<accession>A0A645I0R5</accession>
<dbReference type="Pfam" id="PF00701">
    <property type="entry name" value="DHDPS"/>
    <property type="match status" value="1"/>
</dbReference>
<comment type="caution">
    <text evidence="1">The sequence shown here is derived from an EMBL/GenBank/DDBJ whole genome shotgun (WGS) entry which is preliminary data.</text>
</comment>
<name>A0A645I0R5_9ZZZZ</name>
<proteinExistence type="predicted"/>
<gene>
    <name evidence="1" type="primary">dapA_73</name>
    <name evidence="1" type="ORF">SDC9_192434</name>
</gene>
<dbReference type="EMBL" id="VSSQ01104320">
    <property type="protein sequence ID" value="MPN44867.1"/>
    <property type="molecule type" value="Genomic_DNA"/>
</dbReference>
<evidence type="ECO:0000313" key="1">
    <source>
        <dbReference type="EMBL" id="MPN44867.1"/>
    </source>
</evidence>
<dbReference type="InterPro" id="IPR002220">
    <property type="entry name" value="DapA-like"/>
</dbReference>
<organism evidence="1">
    <name type="scientific">bioreactor metagenome</name>
    <dbReference type="NCBI Taxonomy" id="1076179"/>
    <lineage>
        <taxon>unclassified sequences</taxon>
        <taxon>metagenomes</taxon>
        <taxon>ecological metagenomes</taxon>
    </lineage>
</organism>
<dbReference type="AlphaFoldDB" id="A0A645I0R5"/>
<dbReference type="EC" id="4.3.3.7" evidence="1"/>
<dbReference type="InterPro" id="IPR013785">
    <property type="entry name" value="Aldolase_TIM"/>
</dbReference>
<keyword evidence="1" id="KW-0456">Lyase</keyword>
<reference evidence="1" key="1">
    <citation type="submission" date="2019-08" db="EMBL/GenBank/DDBJ databases">
        <authorList>
            <person name="Kucharzyk K."/>
            <person name="Murdoch R.W."/>
            <person name="Higgins S."/>
            <person name="Loffler F."/>
        </authorList>
    </citation>
    <scope>NUCLEOTIDE SEQUENCE</scope>
</reference>
<protein>
    <submittedName>
        <fullName evidence="1">4-hydroxy-tetrahydrodipicolinate synthase</fullName>
        <ecNumber evidence="1">4.3.3.7</ecNumber>
    </submittedName>
</protein>
<sequence length="79" mass="8582">MHDRCAAALSGDARTAREINARLVGLHRQLFCEANPIPVKWAVAQMGLIGGALRLPLTPLAEACHERVRLAMRQAGINI</sequence>
<dbReference type="SUPFAM" id="SSF51569">
    <property type="entry name" value="Aldolase"/>
    <property type="match status" value="1"/>
</dbReference>